<evidence type="ECO:0000259" key="9">
    <source>
        <dbReference type="PROSITE" id="PS50404"/>
    </source>
</evidence>
<evidence type="ECO:0000256" key="3">
    <source>
        <dbReference type="ARBA" id="ARBA00012452"/>
    </source>
</evidence>
<feature type="domain" description="GST C-terminal" evidence="10">
    <location>
        <begin position="154"/>
        <end position="289"/>
    </location>
</feature>
<dbReference type="InterPro" id="IPR036249">
    <property type="entry name" value="Thioredoxin-like_sf"/>
</dbReference>
<feature type="compositionally biased region" description="Basic and acidic residues" evidence="7">
    <location>
        <begin position="1217"/>
        <end position="1234"/>
    </location>
</feature>
<feature type="domain" description="RRM" evidence="8">
    <location>
        <begin position="643"/>
        <end position="719"/>
    </location>
</feature>
<feature type="compositionally biased region" description="Basic and acidic residues" evidence="7">
    <location>
        <begin position="909"/>
        <end position="925"/>
    </location>
</feature>
<feature type="compositionally biased region" description="Basic and acidic residues" evidence="7">
    <location>
        <begin position="1114"/>
        <end position="1128"/>
    </location>
</feature>
<dbReference type="PROSITE" id="PS50405">
    <property type="entry name" value="GST_CTER"/>
    <property type="match status" value="2"/>
</dbReference>
<dbReference type="EMBL" id="JYDI01000130">
    <property type="protein sequence ID" value="KRY51240.1"/>
    <property type="molecule type" value="Genomic_DNA"/>
</dbReference>
<dbReference type="Pfam" id="PF00076">
    <property type="entry name" value="RRM_1"/>
    <property type="match status" value="1"/>
</dbReference>
<comment type="similarity">
    <text evidence="1">Belongs to the GST superfamily. Pi family.</text>
</comment>
<comment type="caution">
    <text evidence="11">The sequence shown here is derived from an EMBL/GenBank/DDBJ whole genome shotgun (WGS) entry which is preliminary data.</text>
</comment>
<dbReference type="FunFam" id="1.20.1050.10:FF:000020">
    <property type="entry name" value="Glutathione S-transferase P 1"/>
    <property type="match status" value="2"/>
</dbReference>
<dbReference type="OMA" id="YQQDAME"/>
<protein>
    <recommendedName>
        <fullName evidence="3">glutathione transferase</fullName>
        <ecNumber evidence="3">2.5.1.18</ecNumber>
    </recommendedName>
    <alternativeName>
        <fullName evidence="5">GST class-pi</fullName>
    </alternativeName>
</protein>
<feature type="compositionally biased region" description="Polar residues" evidence="7">
    <location>
        <begin position="964"/>
        <end position="976"/>
    </location>
</feature>
<dbReference type="CDD" id="cd03076">
    <property type="entry name" value="GST_N_Pi"/>
    <property type="match status" value="1"/>
</dbReference>
<feature type="compositionally biased region" description="Polar residues" evidence="7">
    <location>
        <begin position="1073"/>
        <end position="1085"/>
    </location>
</feature>
<keyword evidence="4" id="KW-0808">Transferase</keyword>
<dbReference type="FunFam" id="3.40.30.10:FF:000168">
    <property type="entry name" value="Glutathione S-transferase 2"/>
    <property type="match status" value="1"/>
</dbReference>
<feature type="compositionally biased region" description="Basic residues" evidence="7">
    <location>
        <begin position="947"/>
        <end position="962"/>
    </location>
</feature>
<dbReference type="Gene3D" id="1.20.1050.10">
    <property type="match status" value="1"/>
</dbReference>
<feature type="domain" description="GST N-terminal" evidence="9">
    <location>
        <begin position="59"/>
        <end position="137"/>
    </location>
</feature>
<feature type="compositionally biased region" description="Basic residues" evidence="7">
    <location>
        <begin position="812"/>
        <end position="828"/>
    </location>
</feature>
<feature type="compositionally biased region" description="Polar residues" evidence="7">
    <location>
        <begin position="1035"/>
        <end position="1048"/>
    </location>
</feature>
<keyword evidence="12" id="KW-1185">Reference proteome</keyword>
<evidence type="ECO:0000256" key="5">
    <source>
        <dbReference type="ARBA" id="ARBA00032759"/>
    </source>
</evidence>
<accession>A0A0V1CPZ8</accession>
<feature type="compositionally biased region" description="Basic and acidic residues" evidence="7">
    <location>
        <begin position="1145"/>
        <end position="1157"/>
    </location>
</feature>
<sequence length="1277" mass="147024">LWLVNVVAEEGNKSTMPATMLVPWSNSLFACLFVGIFLKQTNSVRAENRAGDHFDTFQPFHNYYTSKSQGLSEPIRLLFHDQKIEFIDHRFDRNEWPKIKPTIGMFGQVPCLYENGNPIVQSGAIMRHLGRRFGRNCFCNFNKITISALDLYGNADEMTYVDEIYEGICDLKRKYAPFIYTEHSEEEVEKFTKEVLLVELQKFENLLKGKKYILNDKISFADYSLFDMLDTLLMLSPACLSNTIERAKELRMSTDAVDSTPEVPLALTFSQHSCLSNSLKVAILAKMPLYKLVYFDIRGLAEPIRLLLHDQRVQFLDNRIQQKDWPEMKSQMLFGQVPCLYEDDQPIVQSGAIMRHLGRRFGLYGNAEEMTYVDQIYEGVVDLRLKYARLIYSDSFHDSKGKFVNEVLPDELAKFEKILTRKKYILDDEITFADYALAELLDVLLILSSTCLENFTALTIYHSRFMNRPNLKNYLSSDIQNERRWNEKVHLVQISSISPLLTREQIYHMFSYFGRIEEFRMYPTDTNQTNFIGQTKLCYIRYVRSSSADTAQHMTNTVFIDRALICVPVPEGKIPEEDMALMLGGPTLPGQRQLPLGVVSETRHVDGRDLIVTIDPKLTQLGLPAYPPLSGSLPMSTVEEVRRTVFISGLAADVDKYDLMMFLNDNIGEVMYLRMAGRRDAAQRCAYVEFSSQLSVVNALQKNGLLYKGQRLRMWHSNTSIAKPLAKTLDMAKKEVEEAVRQSGILATAAPFNEDEVDRLIQRANSPLYHRGSRRHSRRRSRSRRRYSRSRDRSPRTPPRRYFIRSSTPPHLRLRRRSRRRDRRRRRSSTSSGSSYHRSRPEKSTARKNDSRERKSPKKDPLASSSSSFKRSRGSRSPAETSSKELKKRTEMELKFVENEADLVNLQPNEEKGKEKKHDKNDSPKHSSRSNVNDEAKPLFLKTKASSSHRRHHYRHHRHHRLQQQDSKQDPSLTKSTKQHNDSKSSNDSQNSKENKSESNIDDSDSKEKKAELSTLTPETLSKKKFISGLHELSVKSSNSDSMKANTTDEQEEPPPENKRHRSEYDCAEVTELSKSQNERQNFSSPMVRLKNETVKIDGAATMVTAAEAASVELEEKKKSQNDERSAMDEDESLELDLSGGRSKVQIDKQRSKESSSKKHHRSSEKKNRTVELSKSFEKGSSSSSRRKPRKKNDRSPTPDRKEDRHRRTKYQQDAVELSKRSRKVESSGQDRKEKYSKRGKRKSKRTSSRHGRSTRRVRSSSSSSSSTTTSSTDSRS</sequence>
<dbReference type="GO" id="GO:0006749">
    <property type="term" value="P:glutathione metabolic process"/>
    <property type="evidence" value="ECO:0007669"/>
    <property type="project" value="TreeGrafter"/>
</dbReference>
<evidence type="ECO:0000259" key="8">
    <source>
        <dbReference type="PROSITE" id="PS50102"/>
    </source>
</evidence>
<dbReference type="PROSITE" id="PS50102">
    <property type="entry name" value="RRM"/>
    <property type="match status" value="1"/>
</dbReference>
<evidence type="ECO:0000256" key="2">
    <source>
        <dbReference type="ARBA" id="ARBA00011738"/>
    </source>
</evidence>
<dbReference type="InterPro" id="IPR012677">
    <property type="entry name" value="Nucleotide-bd_a/b_plait_sf"/>
</dbReference>
<dbReference type="Pfam" id="PF02798">
    <property type="entry name" value="GST_N"/>
    <property type="match status" value="2"/>
</dbReference>
<evidence type="ECO:0000256" key="4">
    <source>
        <dbReference type="ARBA" id="ARBA00022679"/>
    </source>
</evidence>
<dbReference type="CDD" id="cd03039">
    <property type="entry name" value="GST_N_Sigma_like"/>
    <property type="match status" value="1"/>
</dbReference>
<dbReference type="PANTHER" id="PTHR11571">
    <property type="entry name" value="GLUTATHIONE S-TRANSFERASE"/>
    <property type="match status" value="1"/>
</dbReference>
<evidence type="ECO:0000256" key="6">
    <source>
        <dbReference type="PROSITE-ProRule" id="PRU00176"/>
    </source>
</evidence>
<dbReference type="STRING" id="45882.A0A0V1CPZ8"/>
<feature type="non-terminal residue" evidence="11">
    <location>
        <position position="1"/>
    </location>
</feature>
<feature type="compositionally biased region" description="Basic residues" evidence="7">
    <location>
        <begin position="771"/>
        <end position="788"/>
    </location>
</feature>
<dbReference type="SMART" id="SM00360">
    <property type="entry name" value="RRM"/>
    <property type="match status" value="2"/>
</dbReference>
<dbReference type="GO" id="GO:0004364">
    <property type="term" value="F:glutathione transferase activity"/>
    <property type="evidence" value="ECO:0007669"/>
    <property type="project" value="UniProtKB-EC"/>
</dbReference>
<feature type="compositionally biased region" description="Basic residues" evidence="7">
    <location>
        <begin position="1235"/>
        <end position="1259"/>
    </location>
</feature>
<dbReference type="Gene3D" id="1.20.1050.130">
    <property type="match status" value="1"/>
</dbReference>
<dbReference type="GO" id="GO:0003723">
    <property type="term" value="F:RNA binding"/>
    <property type="evidence" value="ECO:0007669"/>
    <property type="project" value="UniProtKB-UniRule"/>
</dbReference>
<evidence type="ECO:0000313" key="11">
    <source>
        <dbReference type="EMBL" id="KRY51240.1"/>
    </source>
</evidence>
<keyword evidence="6" id="KW-0694">RNA-binding</keyword>
<feature type="compositionally biased region" description="Basic and acidic residues" evidence="7">
    <location>
        <begin position="882"/>
        <end position="898"/>
    </location>
</feature>
<name>A0A0V1CPZ8_TRIBR</name>
<feature type="domain" description="GST N-terminal" evidence="9">
    <location>
        <begin position="288"/>
        <end position="365"/>
    </location>
</feature>
<evidence type="ECO:0000256" key="1">
    <source>
        <dbReference type="ARBA" id="ARBA00007297"/>
    </source>
</evidence>
<dbReference type="PANTHER" id="PTHR11571:SF141">
    <property type="entry name" value="GLUTATHIONE S-TRANSFERASE"/>
    <property type="match status" value="1"/>
</dbReference>
<dbReference type="InterPro" id="IPR035979">
    <property type="entry name" value="RBD_domain_sf"/>
</dbReference>
<feature type="region of interest" description="Disordered" evidence="7">
    <location>
        <begin position="763"/>
        <end position="1087"/>
    </location>
</feature>
<dbReference type="InterPro" id="IPR000504">
    <property type="entry name" value="RRM_dom"/>
</dbReference>
<dbReference type="SFLD" id="SFLDG01205">
    <property type="entry name" value="AMPS.1"/>
    <property type="match status" value="1"/>
</dbReference>
<dbReference type="InterPro" id="IPR036282">
    <property type="entry name" value="Glutathione-S-Trfase_C_sf"/>
</dbReference>
<feature type="compositionally biased region" description="Basic and acidic residues" evidence="7">
    <location>
        <begin position="1165"/>
        <end position="1178"/>
    </location>
</feature>
<feature type="region of interest" description="Disordered" evidence="7">
    <location>
        <begin position="1110"/>
        <end position="1277"/>
    </location>
</feature>
<dbReference type="Pfam" id="PF14497">
    <property type="entry name" value="GST_C_3"/>
    <property type="match status" value="2"/>
</dbReference>
<dbReference type="SFLD" id="SFLDG00363">
    <property type="entry name" value="AMPS_(cytGST):_Alpha-__Mu-__Pi"/>
    <property type="match status" value="1"/>
</dbReference>
<evidence type="ECO:0000256" key="7">
    <source>
        <dbReference type="SAM" id="MobiDB-lite"/>
    </source>
</evidence>
<dbReference type="GO" id="GO:0005829">
    <property type="term" value="C:cytosol"/>
    <property type="evidence" value="ECO:0007669"/>
    <property type="project" value="TreeGrafter"/>
</dbReference>
<evidence type="ECO:0000259" key="10">
    <source>
        <dbReference type="PROSITE" id="PS50405"/>
    </source>
</evidence>
<proteinExistence type="inferred from homology"/>
<dbReference type="SFLD" id="SFLDS00019">
    <property type="entry name" value="Glutathione_Transferase_(cytos"/>
    <property type="match status" value="2"/>
</dbReference>
<dbReference type="SUPFAM" id="SSF52833">
    <property type="entry name" value="Thioredoxin-like"/>
    <property type="match status" value="2"/>
</dbReference>
<dbReference type="CDD" id="cd12259">
    <property type="entry name" value="RRM_SRSF11_SREK1"/>
    <property type="match status" value="1"/>
</dbReference>
<dbReference type="Gene3D" id="3.30.70.330">
    <property type="match status" value="2"/>
</dbReference>
<dbReference type="InterPro" id="IPR004046">
    <property type="entry name" value="GST_C"/>
</dbReference>
<dbReference type="InterPro" id="IPR050213">
    <property type="entry name" value="GST_superfamily"/>
</dbReference>
<dbReference type="InterPro" id="IPR004045">
    <property type="entry name" value="Glutathione_S-Trfase_N"/>
</dbReference>
<evidence type="ECO:0000313" key="12">
    <source>
        <dbReference type="Proteomes" id="UP000054653"/>
    </source>
</evidence>
<reference evidence="11 12" key="1">
    <citation type="submission" date="2015-01" db="EMBL/GenBank/DDBJ databases">
        <title>Evolution of Trichinella species and genotypes.</title>
        <authorList>
            <person name="Korhonen P.K."/>
            <person name="Edoardo P."/>
            <person name="Giuseppe L.R."/>
            <person name="Gasser R.B."/>
        </authorList>
    </citation>
    <scope>NUCLEOTIDE SEQUENCE [LARGE SCALE GENOMIC DNA]</scope>
    <source>
        <strain evidence="11">ISS120</strain>
    </source>
</reference>
<dbReference type="OrthoDB" id="4951845at2759"/>
<feature type="compositionally biased region" description="Basic and acidic residues" evidence="7">
    <location>
        <begin position="1194"/>
        <end position="1203"/>
    </location>
</feature>
<feature type="compositionally biased region" description="Low complexity" evidence="7">
    <location>
        <begin position="1260"/>
        <end position="1277"/>
    </location>
</feature>
<gene>
    <name evidence="11" type="primary">rsp-7</name>
    <name evidence="11" type="ORF">T03_13053</name>
</gene>
<organism evidence="11 12">
    <name type="scientific">Trichinella britovi</name>
    <name type="common">Parasitic roundworm</name>
    <dbReference type="NCBI Taxonomy" id="45882"/>
    <lineage>
        <taxon>Eukaryota</taxon>
        <taxon>Metazoa</taxon>
        <taxon>Ecdysozoa</taxon>
        <taxon>Nematoda</taxon>
        <taxon>Enoplea</taxon>
        <taxon>Dorylaimia</taxon>
        <taxon>Trichinellida</taxon>
        <taxon>Trichinellidae</taxon>
        <taxon>Trichinella</taxon>
    </lineage>
</organism>
<dbReference type="SUPFAM" id="SSF47616">
    <property type="entry name" value="GST C-terminal domain-like"/>
    <property type="match status" value="2"/>
</dbReference>
<dbReference type="AlphaFoldDB" id="A0A0V1CPZ8"/>
<dbReference type="EC" id="2.5.1.18" evidence="3"/>
<feature type="domain" description="GST C-terminal" evidence="10">
    <location>
        <begin position="366"/>
        <end position="485"/>
    </location>
</feature>
<feature type="compositionally biased region" description="Basic and acidic residues" evidence="7">
    <location>
        <begin position="979"/>
        <end position="1012"/>
    </location>
</feature>
<dbReference type="SUPFAM" id="SSF54928">
    <property type="entry name" value="RNA-binding domain, RBD"/>
    <property type="match status" value="2"/>
</dbReference>
<dbReference type="Proteomes" id="UP000054653">
    <property type="component" value="Unassembled WGS sequence"/>
</dbReference>
<comment type="subunit">
    <text evidence="2">Homodimer.</text>
</comment>
<dbReference type="PROSITE" id="PS50404">
    <property type="entry name" value="GST_NTER"/>
    <property type="match status" value="2"/>
</dbReference>
<dbReference type="InterPro" id="IPR040079">
    <property type="entry name" value="Glutathione_S-Trfase"/>
</dbReference>
<feature type="compositionally biased region" description="Basic and acidic residues" evidence="7">
    <location>
        <begin position="839"/>
        <end position="861"/>
    </location>
</feature>
<dbReference type="Gene3D" id="3.40.30.10">
    <property type="entry name" value="Glutaredoxin"/>
    <property type="match status" value="1"/>
</dbReference>
<dbReference type="InterPro" id="IPR010987">
    <property type="entry name" value="Glutathione-S-Trfase_C-like"/>
</dbReference>